<evidence type="ECO:0000256" key="3">
    <source>
        <dbReference type="ARBA" id="ARBA00022490"/>
    </source>
</evidence>
<dbReference type="EC" id="1.5.1.2" evidence="8 9"/>
<keyword evidence="12" id="KW-0732">Signal</keyword>
<evidence type="ECO:0000256" key="12">
    <source>
        <dbReference type="SAM" id="SignalP"/>
    </source>
</evidence>
<evidence type="ECO:0000256" key="7">
    <source>
        <dbReference type="ARBA" id="ARBA00023002"/>
    </source>
</evidence>
<organism evidence="15 16">
    <name type="scientific">Limnoglobus roseus</name>
    <dbReference type="NCBI Taxonomy" id="2598579"/>
    <lineage>
        <taxon>Bacteria</taxon>
        <taxon>Pseudomonadati</taxon>
        <taxon>Planctomycetota</taxon>
        <taxon>Planctomycetia</taxon>
        <taxon>Gemmatales</taxon>
        <taxon>Gemmataceae</taxon>
        <taxon>Limnoglobus</taxon>
    </lineage>
</organism>
<feature type="domain" description="Pyrroline-5-carboxylate reductase catalytic N-terminal" evidence="13">
    <location>
        <begin position="7"/>
        <end position="101"/>
    </location>
</feature>
<sequence length="272" mass="27405">MTTPLAIGFLGAGQMATALAKGWAAAGLLDANRSAASDPYPAPREKFTATTNVRAVESNAEVVAKTDVIILAVKPQTMSAALAEVRSSLTDKKLVVSIAAGITLKQLAENLGTNTRLVRVMPNTPCLLGASAAGFAVGPAATKADGDLVARLFNAVGKAYAVPESQLDAVTGLSGSGPAFVYVLIEALADGGVRVGLPRDIALSLAAQTVFGSAKMVLETGTHPAALKDAVASPGGTTIAGLHALERAGFRAAAMDAVEAAAKRATELGSKN</sequence>
<dbReference type="GO" id="GO:0055129">
    <property type="term" value="P:L-proline biosynthetic process"/>
    <property type="evidence" value="ECO:0007669"/>
    <property type="project" value="UniProtKB-UniRule"/>
</dbReference>
<keyword evidence="6 8" id="KW-0521">NADP</keyword>
<comment type="similarity">
    <text evidence="2 8 11">Belongs to the pyrroline-5-carboxylate reductase family.</text>
</comment>
<evidence type="ECO:0000313" key="15">
    <source>
        <dbReference type="EMBL" id="QEL14559.1"/>
    </source>
</evidence>
<name>A0A5C1A5V4_9BACT</name>
<evidence type="ECO:0000256" key="6">
    <source>
        <dbReference type="ARBA" id="ARBA00022857"/>
    </source>
</evidence>
<dbReference type="SUPFAM" id="SSF48179">
    <property type="entry name" value="6-phosphogluconate dehydrogenase C-terminal domain-like"/>
    <property type="match status" value="1"/>
</dbReference>
<dbReference type="Gene3D" id="3.40.50.720">
    <property type="entry name" value="NAD(P)-binding Rossmann-like Domain"/>
    <property type="match status" value="1"/>
</dbReference>
<dbReference type="FunFam" id="1.10.3730.10:FF:000001">
    <property type="entry name" value="Pyrroline-5-carboxylate reductase"/>
    <property type="match status" value="1"/>
</dbReference>
<gene>
    <name evidence="8 15" type="primary">proC</name>
    <name evidence="15" type="ORF">PX52LOC_01449</name>
</gene>
<feature type="binding site" evidence="10">
    <location>
        <begin position="72"/>
        <end position="75"/>
    </location>
    <ligand>
        <name>NADP(+)</name>
        <dbReference type="ChEBI" id="CHEBI:58349"/>
    </ligand>
</feature>
<feature type="binding site" evidence="10">
    <location>
        <begin position="10"/>
        <end position="15"/>
    </location>
    <ligand>
        <name>NADP(+)</name>
        <dbReference type="ChEBI" id="CHEBI:58349"/>
    </ligand>
</feature>
<reference evidence="16" key="1">
    <citation type="submission" date="2019-08" db="EMBL/GenBank/DDBJ databases">
        <title>Limnoglobus roseus gen. nov., sp. nov., a novel freshwater planctomycete with a giant genome from the family Gemmataceae.</title>
        <authorList>
            <person name="Kulichevskaya I.S."/>
            <person name="Naumoff D.G."/>
            <person name="Miroshnikov K."/>
            <person name="Ivanova A."/>
            <person name="Philippov D.A."/>
            <person name="Hakobyan A."/>
            <person name="Rijpstra I.C."/>
            <person name="Sinninghe Damste J.S."/>
            <person name="Liesack W."/>
            <person name="Dedysh S.N."/>
        </authorList>
    </citation>
    <scope>NUCLEOTIDE SEQUENCE [LARGE SCALE GENOMIC DNA]</scope>
    <source>
        <strain evidence="16">PX52</strain>
    </source>
</reference>
<dbReference type="EMBL" id="CP042425">
    <property type="protein sequence ID" value="QEL14559.1"/>
    <property type="molecule type" value="Genomic_DNA"/>
</dbReference>
<evidence type="ECO:0000256" key="5">
    <source>
        <dbReference type="ARBA" id="ARBA00022650"/>
    </source>
</evidence>
<dbReference type="RefSeq" id="WP_149109444.1">
    <property type="nucleotide sequence ID" value="NZ_CP042425.1"/>
</dbReference>
<keyword evidence="4 8" id="KW-0028">Amino-acid biosynthesis</keyword>
<dbReference type="Pfam" id="PF03807">
    <property type="entry name" value="F420_oxidored"/>
    <property type="match status" value="1"/>
</dbReference>
<feature type="signal peptide" evidence="12">
    <location>
        <begin position="1"/>
        <end position="20"/>
    </location>
</feature>
<keyword evidence="5 8" id="KW-0641">Proline biosynthesis</keyword>
<dbReference type="NCBIfam" id="TIGR00112">
    <property type="entry name" value="proC"/>
    <property type="match status" value="1"/>
</dbReference>
<dbReference type="PANTHER" id="PTHR11645">
    <property type="entry name" value="PYRROLINE-5-CARBOXYLATE REDUCTASE"/>
    <property type="match status" value="1"/>
</dbReference>
<evidence type="ECO:0000256" key="4">
    <source>
        <dbReference type="ARBA" id="ARBA00022605"/>
    </source>
</evidence>
<proteinExistence type="inferred from homology"/>
<keyword evidence="7 8" id="KW-0560">Oxidoreductase</keyword>
<dbReference type="KEGG" id="lrs:PX52LOC_01449"/>
<dbReference type="InterPro" id="IPR008927">
    <property type="entry name" value="6-PGluconate_DH-like_C_sf"/>
</dbReference>
<dbReference type="FunFam" id="3.40.50.720:FF:000190">
    <property type="entry name" value="Pyrroline-5-carboxylate reductase"/>
    <property type="match status" value="1"/>
</dbReference>
<dbReference type="GO" id="GO:0005737">
    <property type="term" value="C:cytoplasm"/>
    <property type="evidence" value="ECO:0007669"/>
    <property type="project" value="UniProtKB-SubCell"/>
</dbReference>
<keyword evidence="16" id="KW-1185">Reference proteome</keyword>
<dbReference type="InterPro" id="IPR000304">
    <property type="entry name" value="Pyrroline-COOH_reductase"/>
</dbReference>
<dbReference type="SUPFAM" id="SSF51735">
    <property type="entry name" value="NAD(P)-binding Rossmann-fold domains"/>
    <property type="match status" value="1"/>
</dbReference>
<evidence type="ECO:0000256" key="10">
    <source>
        <dbReference type="PIRSR" id="PIRSR000193-1"/>
    </source>
</evidence>
<keyword evidence="3 8" id="KW-0963">Cytoplasm</keyword>
<evidence type="ECO:0000256" key="1">
    <source>
        <dbReference type="ARBA" id="ARBA00004496"/>
    </source>
</evidence>
<evidence type="ECO:0000313" key="16">
    <source>
        <dbReference type="Proteomes" id="UP000324974"/>
    </source>
</evidence>
<feature type="chain" id="PRO_5023029288" description="Pyrroline-5-carboxylate reductase" evidence="12">
    <location>
        <begin position="21"/>
        <end position="272"/>
    </location>
</feature>
<dbReference type="InterPro" id="IPR053790">
    <property type="entry name" value="P5CR-like_CS"/>
</dbReference>
<dbReference type="InterPro" id="IPR028939">
    <property type="entry name" value="P5C_Rdtase_cat_N"/>
</dbReference>
<dbReference type="InterPro" id="IPR036291">
    <property type="entry name" value="NAD(P)-bd_dom_sf"/>
</dbReference>
<accession>A0A5C1A5V4</accession>
<dbReference type="AlphaFoldDB" id="A0A5C1A5V4"/>
<dbReference type="Gene3D" id="1.10.3730.10">
    <property type="entry name" value="ProC C-terminal domain-like"/>
    <property type="match status" value="1"/>
</dbReference>
<dbReference type="PANTHER" id="PTHR11645:SF0">
    <property type="entry name" value="PYRROLINE-5-CARBOXYLATE REDUCTASE 3"/>
    <property type="match status" value="1"/>
</dbReference>
<evidence type="ECO:0000259" key="14">
    <source>
        <dbReference type="Pfam" id="PF14748"/>
    </source>
</evidence>
<feature type="domain" description="Pyrroline-5-carboxylate reductase dimerisation" evidence="14">
    <location>
        <begin position="164"/>
        <end position="268"/>
    </location>
</feature>
<evidence type="ECO:0000256" key="11">
    <source>
        <dbReference type="RuleBase" id="RU003903"/>
    </source>
</evidence>
<dbReference type="GO" id="GO:0004735">
    <property type="term" value="F:pyrroline-5-carboxylate reductase activity"/>
    <property type="evidence" value="ECO:0007669"/>
    <property type="project" value="UniProtKB-UniRule"/>
</dbReference>
<dbReference type="HAMAP" id="MF_01925">
    <property type="entry name" value="P5C_reductase"/>
    <property type="match status" value="1"/>
</dbReference>
<feature type="binding site" evidence="10">
    <location>
        <position position="59"/>
    </location>
    <ligand>
        <name>NADPH</name>
        <dbReference type="ChEBI" id="CHEBI:57783"/>
    </ligand>
</feature>
<dbReference type="InterPro" id="IPR029036">
    <property type="entry name" value="P5CR_dimer"/>
</dbReference>
<dbReference type="OrthoDB" id="9805754at2"/>
<dbReference type="Proteomes" id="UP000324974">
    <property type="component" value="Chromosome"/>
</dbReference>
<dbReference type="PROSITE" id="PS00521">
    <property type="entry name" value="P5CR"/>
    <property type="match status" value="1"/>
</dbReference>
<dbReference type="Pfam" id="PF14748">
    <property type="entry name" value="P5CR_dimer"/>
    <property type="match status" value="1"/>
</dbReference>
<protein>
    <recommendedName>
        <fullName evidence="8 9">Pyrroline-5-carboxylate reductase</fullName>
        <shortName evidence="8">P5C reductase</shortName>
        <shortName evidence="8">P5CR</shortName>
        <ecNumber evidence="8 9">1.5.1.2</ecNumber>
    </recommendedName>
    <alternativeName>
        <fullName evidence="8">PCA reductase</fullName>
    </alternativeName>
</protein>
<evidence type="ECO:0000256" key="9">
    <source>
        <dbReference type="NCBIfam" id="TIGR00112"/>
    </source>
</evidence>
<evidence type="ECO:0000259" key="13">
    <source>
        <dbReference type="Pfam" id="PF03807"/>
    </source>
</evidence>
<evidence type="ECO:0000256" key="8">
    <source>
        <dbReference type="HAMAP-Rule" id="MF_01925"/>
    </source>
</evidence>
<comment type="subcellular location">
    <subcellularLocation>
        <location evidence="1 8">Cytoplasm</location>
    </subcellularLocation>
</comment>
<comment type="catalytic activity">
    <reaction evidence="8">
        <text>L-proline + NAD(+) = (S)-1-pyrroline-5-carboxylate + NADH + 2 H(+)</text>
        <dbReference type="Rhea" id="RHEA:14105"/>
        <dbReference type="ChEBI" id="CHEBI:15378"/>
        <dbReference type="ChEBI" id="CHEBI:17388"/>
        <dbReference type="ChEBI" id="CHEBI:57540"/>
        <dbReference type="ChEBI" id="CHEBI:57945"/>
        <dbReference type="ChEBI" id="CHEBI:60039"/>
        <dbReference type="EC" id="1.5.1.2"/>
    </reaction>
</comment>
<dbReference type="UniPathway" id="UPA00098">
    <property type="reaction ID" value="UER00361"/>
</dbReference>
<comment type="pathway">
    <text evidence="8 11">Amino-acid biosynthesis; L-proline biosynthesis; L-proline from L-glutamate 5-semialdehyde: step 1/1.</text>
</comment>
<comment type="function">
    <text evidence="8">Catalyzes the reduction of 1-pyrroline-5-carboxylate (PCA) to L-proline.</text>
</comment>
<dbReference type="PIRSF" id="PIRSF000193">
    <property type="entry name" value="Pyrrol-5-carb_rd"/>
    <property type="match status" value="1"/>
</dbReference>
<evidence type="ECO:0000256" key="2">
    <source>
        <dbReference type="ARBA" id="ARBA00005525"/>
    </source>
</evidence>
<comment type="catalytic activity">
    <reaction evidence="8 11">
        <text>L-proline + NADP(+) = (S)-1-pyrroline-5-carboxylate + NADPH + 2 H(+)</text>
        <dbReference type="Rhea" id="RHEA:14109"/>
        <dbReference type="ChEBI" id="CHEBI:15378"/>
        <dbReference type="ChEBI" id="CHEBI:17388"/>
        <dbReference type="ChEBI" id="CHEBI:57783"/>
        <dbReference type="ChEBI" id="CHEBI:58349"/>
        <dbReference type="ChEBI" id="CHEBI:60039"/>
        <dbReference type="EC" id="1.5.1.2"/>
    </reaction>
</comment>